<gene>
    <name evidence="1" type="ORF">AAFF_G00139660</name>
</gene>
<reference evidence="1" key="1">
    <citation type="journal article" date="2023" name="Science">
        <title>Genome structures resolve the early diversification of teleost fishes.</title>
        <authorList>
            <person name="Parey E."/>
            <person name="Louis A."/>
            <person name="Montfort J."/>
            <person name="Bouchez O."/>
            <person name="Roques C."/>
            <person name="Iampietro C."/>
            <person name="Lluch J."/>
            <person name="Castinel A."/>
            <person name="Donnadieu C."/>
            <person name="Desvignes T."/>
            <person name="Floi Bucao C."/>
            <person name="Jouanno E."/>
            <person name="Wen M."/>
            <person name="Mejri S."/>
            <person name="Dirks R."/>
            <person name="Jansen H."/>
            <person name="Henkel C."/>
            <person name="Chen W.J."/>
            <person name="Zahm M."/>
            <person name="Cabau C."/>
            <person name="Klopp C."/>
            <person name="Thompson A.W."/>
            <person name="Robinson-Rechavi M."/>
            <person name="Braasch I."/>
            <person name="Lecointre G."/>
            <person name="Bobe J."/>
            <person name="Postlethwait J.H."/>
            <person name="Berthelot C."/>
            <person name="Roest Crollius H."/>
            <person name="Guiguen Y."/>
        </authorList>
    </citation>
    <scope>NUCLEOTIDE SEQUENCE</scope>
    <source>
        <strain evidence="1">NC1722</strain>
    </source>
</reference>
<dbReference type="Proteomes" id="UP001221898">
    <property type="component" value="Unassembled WGS sequence"/>
</dbReference>
<organism evidence="1 2">
    <name type="scientific">Aldrovandia affinis</name>
    <dbReference type="NCBI Taxonomy" id="143900"/>
    <lineage>
        <taxon>Eukaryota</taxon>
        <taxon>Metazoa</taxon>
        <taxon>Chordata</taxon>
        <taxon>Craniata</taxon>
        <taxon>Vertebrata</taxon>
        <taxon>Euteleostomi</taxon>
        <taxon>Actinopterygii</taxon>
        <taxon>Neopterygii</taxon>
        <taxon>Teleostei</taxon>
        <taxon>Notacanthiformes</taxon>
        <taxon>Halosauridae</taxon>
        <taxon>Aldrovandia</taxon>
    </lineage>
</organism>
<comment type="caution">
    <text evidence="1">The sequence shown here is derived from an EMBL/GenBank/DDBJ whole genome shotgun (WGS) entry which is preliminary data.</text>
</comment>
<keyword evidence="2" id="KW-1185">Reference proteome</keyword>
<accession>A0AAD7X2P3</accession>
<evidence type="ECO:0000313" key="1">
    <source>
        <dbReference type="EMBL" id="KAJ8418257.1"/>
    </source>
</evidence>
<sequence length="80" mass="9073">MSRVRHQNSCALTDFGQITQIAPSLLSSLPPLSLVVCQSLWRERDGAVGDLAEALRDLEDVRKRKLEALEEPREMKKEQI</sequence>
<proteinExistence type="predicted"/>
<dbReference type="EMBL" id="JAINUG010000002">
    <property type="protein sequence ID" value="KAJ8418257.1"/>
    <property type="molecule type" value="Genomic_DNA"/>
</dbReference>
<evidence type="ECO:0000313" key="2">
    <source>
        <dbReference type="Proteomes" id="UP001221898"/>
    </source>
</evidence>
<protein>
    <submittedName>
        <fullName evidence="1">Uncharacterized protein</fullName>
    </submittedName>
</protein>
<dbReference type="AlphaFoldDB" id="A0AAD7X2P3"/>
<name>A0AAD7X2P3_9TELE</name>